<evidence type="ECO:0000313" key="2">
    <source>
        <dbReference type="Proteomes" id="UP000291338"/>
    </source>
</evidence>
<evidence type="ECO:0000313" key="1">
    <source>
        <dbReference type="EMBL" id="RZQ52523.1"/>
    </source>
</evidence>
<sequence length="215" mass="24636">MVFIQKKDSAFVELARFGAQQIIMNMEMGFKAFKGIESNLIEHNTECLNGSVNVKQCFEYCKATVFKLGRDGLENLLSGKDVTLDYEASKTPNNLVNHLVPDQWVISVIPATKSTPKVYKLFVNWIHFDSYELSKGILDLAEVKEFEHYYIWKEKKGKSYLLHKNCSANLSESANKAFYLDHVNSVYQEYGDCNVYKPKQMPAFFSSGLILKEDN</sequence>
<accession>A0A4Q7IK28</accession>
<organism evidence="1 2">
    <name type="scientific">Pseudoalteromonas phenolica</name>
    <dbReference type="NCBI Taxonomy" id="161398"/>
    <lineage>
        <taxon>Bacteria</taxon>
        <taxon>Pseudomonadati</taxon>
        <taxon>Pseudomonadota</taxon>
        <taxon>Gammaproteobacteria</taxon>
        <taxon>Alteromonadales</taxon>
        <taxon>Pseudoalteromonadaceae</taxon>
        <taxon>Pseudoalteromonas</taxon>
    </lineage>
</organism>
<proteinExistence type="predicted"/>
<name>A0A4Q7IK28_9GAMM</name>
<reference evidence="1 2" key="1">
    <citation type="submission" date="2018-01" db="EMBL/GenBank/DDBJ databases">
        <title>Co-occurrence of chitin degradation, pigmentation and bioactivity in marine Pseudoalteromonas.</title>
        <authorList>
            <person name="Paulsen S."/>
            <person name="Gram L."/>
            <person name="Machado H."/>
        </authorList>
    </citation>
    <scope>NUCLEOTIDE SEQUENCE [LARGE SCALE GENOMIC DNA]</scope>
    <source>
        <strain evidence="1 2">S3898</strain>
    </source>
</reference>
<dbReference type="RefSeq" id="WP_130256124.1">
    <property type="nucleotide sequence ID" value="NZ_PPSX01000051.1"/>
</dbReference>
<dbReference type="Proteomes" id="UP000291338">
    <property type="component" value="Unassembled WGS sequence"/>
</dbReference>
<dbReference type="EMBL" id="PPSX01000051">
    <property type="protein sequence ID" value="RZQ52523.1"/>
    <property type="molecule type" value="Genomic_DNA"/>
</dbReference>
<gene>
    <name evidence="1" type="ORF">C1E23_13740</name>
</gene>
<protein>
    <submittedName>
        <fullName evidence="1">Uncharacterized protein</fullName>
    </submittedName>
</protein>
<comment type="caution">
    <text evidence="1">The sequence shown here is derived from an EMBL/GenBank/DDBJ whole genome shotgun (WGS) entry which is preliminary data.</text>
</comment>
<dbReference type="AlphaFoldDB" id="A0A4Q7IK28"/>